<dbReference type="Proteomes" id="UP000540423">
    <property type="component" value="Unassembled WGS sequence"/>
</dbReference>
<name>A0A7X0LTL1_9ACTN</name>
<gene>
    <name evidence="1" type="ORF">HNQ79_005653</name>
</gene>
<sequence>MSTITVEQIRTLWNSPNPKAAIDRGDDFEPVSKDDLSALASGLDTDDEGYPLNDQWQIIADHLNGVTPGEPASTAGDDLLQEIRAARAERDRVKTEADDQFNTVIRAAVASKKAPVTAIAAAADLSRERIYQIRDGRR</sequence>
<evidence type="ECO:0000313" key="2">
    <source>
        <dbReference type="Proteomes" id="UP000540423"/>
    </source>
</evidence>
<dbReference type="EMBL" id="JACHEM010000017">
    <property type="protein sequence ID" value="MBB6439141.1"/>
    <property type="molecule type" value="Genomic_DNA"/>
</dbReference>
<reference evidence="1 2" key="1">
    <citation type="submission" date="2020-08" db="EMBL/GenBank/DDBJ databases">
        <title>Genomic Encyclopedia of Type Strains, Phase IV (KMG-IV): sequencing the most valuable type-strain genomes for metagenomic binning, comparative biology and taxonomic classification.</title>
        <authorList>
            <person name="Goeker M."/>
        </authorList>
    </citation>
    <scope>NUCLEOTIDE SEQUENCE [LARGE SCALE GENOMIC DNA]</scope>
    <source>
        <strain evidence="1 2">DSM 40141</strain>
    </source>
</reference>
<protein>
    <submittedName>
        <fullName evidence="1">Uncharacterized protein</fullName>
    </submittedName>
</protein>
<dbReference type="RefSeq" id="WP_185035618.1">
    <property type="nucleotide sequence ID" value="NZ_BNBN01000029.1"/>
</dbReference>
<accession>A0A7X0LTL1</accession>
<evidence type="ECO:0000313" key="1">
    <source>
        <dbReference type="EMBL" id="MBB6439141.1"/>
    </source>
</evidence>
<organism evidence="1 2">
    <name type="scientific">Streptomyces candidus</name>
    <dbReference type="NCBI Taxonomy" id="67283"/>
    <lineage>
        <taxon>Bacteria</taxon>
        <taxon>Bacillati</taxon>
        <taxon>Actinomycetota</taxon>
        <taxon>Actinomycetes</taxon>
        <taxon>Kitasatosporales</taxon>
        <taxon>Streptomycetaceae</taxon>
        <taxon>Streptomyces</taxon>
    </lineage>
</organism>
<comment type="caution">
    <text evidence="1">The sequence shown here is derived from an EMBL/GenBank/DDBJ whole genome shotgun (WGS) entry which is preliminary data.</text>
</comment>
<keyword evidence="2" id="KW-1185">Reference proteome</keyword>
<proteinExistence type="predicted"/>
<dbReference type="AlphaFoldDB" id="A0A7X0LTL1"/>